<sequence>MRLPNRCRLELSCIRIMASYNRRYSTLHSPDEPQLPFSALHTPVEPNSSFRQSPHGSGLSTQQFTPQSDVYSPPVEPSSFTSHPSTMASPYPTDQFQAQPQPMPSQGLTAPNAQQQQQVPVIMSPNDIGTLSPHSTGTRTPQPMVGSAVPSVHGSAPASPGLPPLPGVDTYMMTPQPPQPTRSPPPSFEQYQAQHHPPQQPMSPPPAFNPLDPNPYDQQQQGQMHPPAPPEPSHASTYNASHASASPVTPKTPVYTPGALAGPNGGVHAPGQIGHPNQQHDVEDYHHGLCDCLSDPGTCCTGYWCPCILYSKTYHRLKTIPNSNVNEFSAFNSHCAMFCFLAPVSFILTTLQRSRVRDHYRLKGSFASDCAKAYCCVSCTLIQDDREVCHREDERRRFAGPGSGVVGDSGYKRHPTMTYP</sequence>
<feature type="compositionally biased region" description="Polar residues" evidence="1">
    <location>
        <begin position="237"/>
        <end position="249"/>
    </location>
</feature>
<dbReference type="STRING" id="1076935.U4LLP9"/>
<name>U4LLP9_PYROM</name>
<evidence type="ECO:0000313" key="2">
    <source>
        <dbReference type="EMBL" id="CCX32838.1"/>
    </source>
</evidence>
<feature type="compositionally biased region" description="Pro residues" evidence="1">
    <location>
        <begin position="175"/>
        <end position="187"/>
    </location>
</feature>
<keyword evidence="3" id="KW-1185">Reference proteome</keyword>
<accession>U4LLP9</accession>
<feature type="compositionally biased region" description="Polar residues" evidence="1">
    <location>
        <begin position="127"/>
        <end position="141"/>
    </location>
</feature>
<dbReference type="OrthoDB" id="1045822at2759"/>
<feature type="compositionally biased region" description="Polar residues" evidence="1">
    <location>
        <begin position="45"/>
        <end position="70"/>
    </location>
</feature>
<dbReference type="eggNOG" id="ENOG502S5E0">
    <property type="taxonomic scope" value="Eukaryota"/>
</dbReference>
<dbReference type="NCBIfam" id="TIGR01571">
    <property type="entry name" value="A_thal_Cys_rich"/>
    <property type="match status" value="1"/>
</dbReference>
<dbReference type="InterPro" id="IPR006461">
    <property type="entry name" value="PLAC_motif_containing"/>
</dbReference>
<dbReference type="Proteomes" id="UP000018144">
    <property type="component" value="Unassembled WGS sequence"/>
</dbReference>
<feature type="region of interest" description="Disordered" evidence="1">
    <location>
        <begin position="35"/>
        <end position="279"/>
    </location>
</feature>
<proteinExistence type="predicted"/>
<organism evidence="2 3">
    <name type="scientific">Pyronema omphalodes (strain CBS 100304)</name>
    <name type="common">Pyronema confluens</name>
    <dbReference type="NCBI Taxonomy" id="1076935"/>
    <lineage>
        <taxon>Eukaryota</taxon>
        <taxon>Fungi</taxon>
        <taxon>Dikarya</taxon>
        <taxon>Ascomycota</taxon>
        <taxon>Pezizomycotina</taxon>
        <taxon>Pezizomycetes</taxon>
        <taxon>Pezizales</taxon>
        <taxon>Pyronemataceae</taxon>
        <taxon>Pyronema</taxon>
    </lineage>
</organism>
<dbReference type="EMBL" id="HF935907">
    <property type="protein sequence ID" value="CCX32838.1"/>
    <property type="molecule type" value="Genomic_DNA"/>
</dbReference>
<dbReference type="Pfam" id="PF04749">
    <property type="entry name" value="PLAC8"/>
    <property type="match status" value="1"/>
</dbReference>
<reference evidence="2 3" key="1">
    <citation type="journal article" date="2013" name="PLoS Genet.">
        <title>The genome and development-dependent transcriptomes of Pyronema confluens: a window into fungal evolution.</title>
        <authorList>
            <person name="Traeger S."/>
            <person name="Altegoer F."/>
            <person name="Freitag M."/>
            <person name="Gabaldon T."/>
            <person name="Kempken F."/>
            <person name="Kumar A."/>
            <person name="Marcet-Houben M."/>
            <person name="Poggeler S."/>
            <person name="Stajich J.E."/>
            <person name="Nowrousian M."/>
        </authorList>
    </citation>
    <scope>NUCLEOTIDE SEQUENCE [LARGE SCALE GENOMIC DNA]</scope>
    <source>
        <strain evidence="3">CBS 100304</strain>
        <tissue evidence="2">Vegetative mycelium</tissue>
    </source>
</reference>
<evidence type="ECO:0000256" key="1">
    <source>
        <dbReference type="SAM" id="MobiDB-lite"/>
    </source>
</evidence>
<dbReference type="AlphaFoldDB" id="U4LLP9"/>
<evidence type="ECO:0000313" key="3">
    <source>
        <dbReference type="Proteomes" id="UP000018144"/>
    </source>
</evidence>
<feature type="compositionally biased region" description="Pro residues" evidence="1">
    <location>
        <begin position="198"/>
        <end position="208"/>
    </location>
</feature>
<protein>
    <submittedName>
        <fullName evidence="2">Similar to Protein PLANT CADMIUM RESISTANCE 2 acc. no. Q9LQU4</fullName>
    </submittedName>
</protein>
<feature type="compositionally biased region" description="Polar residues" evidence="1">
    <location>
        <begin position="78"/>
        <end position="113"/>
    </location>
</feature>
<gene>
    <name evidence="2" type="ORF">PCON_13689</name>
</gene>
<dbReference type="PANTHER" id="PTHR15907">
    <property type="entry name" value="DUF614 FAMILY PROTEIN-RELATED"/>
    <property type="match status" value="1"/>
</dbReference>